<dbReference type="EMBL" id="PXYY01000030">
    <property type="protein sequence ID" value="PSJ80441.1"/>
    <property type="molecule type" value="Genomic_DNA"/>
</dbReference>
<keyword evidence="4" id="KW-1015">Disulfide bond</keyword>
<dbReference type="SUPFAM" id="SSF52833">
    <property type="entry name" value="Thioredoxin-like"/>
    <property type="match status" value="1"/>
</dbReference>
<dbReference type="CDD" id="cd03010">
    <property type="entry name" value="TlpA_like_DsbE"/>
    <property type="match status" value="1"/>
</dbReference>
<organism evidence="7 8">
    <name type="scientific">Neisseria iguanae</name>
    <dbReference type="NCBI Taxonomy" id="90242"/>
    <lineage>
        <taxon>Bacteria</taxon>
        <taxon>Pseudomonadati</taxon>
        <taxon>Pseudomonadota</taxon>
        <taxon>Betaproteobacteria</taxon>
        <taxon>Neisseriales</taxon>
        <taxon>Neisseriaceae</taxon>
        <taxon>Neisseria</taxon>
    </lineage>
</organism>
<dbReference type="AlphaFoldDB" id="A0A2P7U0H1"/>
<evidence type="ECO:0000313" key="8">
    <source>
        <dbReference type="Proteomes" id="UP000241868"/>
    </source>
</evidence>
<comment type="similarity">
    <text evidence="2">Belongs to the thioredoxin family. DsbE subfamily.</text>
</comment>
<dbReference type="PANTHER" id="PTHR42852:SF6">
    <property type="entry name" value="THIOL:DISULFIDE INTERCHANGE PROTEIN DSBE"/>
    <property type="match status" value="1"/>
</dbReference>
<dbReference type="GO" id="GO:0030288">
    <property type="term" value="C:outer membrane-bounded periplasmic space"/>
    <property type="evidence" value="ECO:0007669"/>
    <property type="project" value="InterPro"/>
</dbReference>
<dbReference type="Gene3D" id="3.40.30.10">
    <property type="entry name" value="Glutaredoxin"/>
    <property type="match status" value="1"/>
</dbReference>
<evidence type="ECO:0000313" key="7">
    <source>
        <dbReference type="EMBL" id="PSJ80441.1"/>
    </source>
</evidence>
<sequence>MRKIIRVWPLFLLVGVLGLFFLGLQNDPRKLPSTLINNPLPAFSLPTLQNAAKEMDSKNYLGQVWLLNVWASWCVTCRQEHGFLLALEQNKTIPIVGLNYKDDPIAARWWLREMGGDPYQVSVVDRGGKIGIELGVYGVPETFLIDKKGHVIHRFTGALNNGVFQKEFQPLINKAMQE</sequence>
<comment type="caution">
    <text evidence="7">The sequence shown here is derived from an EMBL/GenBank/DDBJ whole genome shotgun (WGS) entry which is preliminary data.</text>
</comment>
<dbReference type="InterPro" id="IPR004799">
    <property type="entry name" value="Periplasmic_diS_OxRdtase_DsbE"/>
</dbReference>
<dbReference type="GO" id="GO:0015036">
    <property type="term" value="F:disulfide oxidoreductase activity"/>
    <property type="evidence" value="ECO:0007669"/>
    <property type="project" value="InterPro"/>
</dbReference>
<proteinExistence type="inferred from homology"/>
<dbReference type="InterPro" id="IPR013740">
    <property type="entry name" value="Redoxin"/>
</dbReference>
<name>A0A2P7U0H1_9NEIS</name>
<dbReference type="PANTHER" id="PTHR42852">
    <property type="entry name" value="THIOL:DISULFIDE INTERCHANGE PROTEIN DSBE"/>
    <property type="match status" value="1"/>
</dbReference>
<keyword evidence="3" id="KW-0201">Cytochrome c-type biogenesis</keyword>
<dbReference type="NCBIfam" id="TIGR00385">
    <property type="entry name" value="dsbE"/>
    <property type="match status" value="1"/>
</dbReference>
<evidence type="ECO:0000256" key="5">
    <source>
        <dbReference type="ARBA" id="ARBA00023284"/>
    </source>
</evidence>
<reference evidence="7 8" key="1">
    <citation type="submission" date="2018-03" db="EMBL/GenBank/DDBJ databases">
        <title>Neisseria weixii sp. nov., isolated from the intestinal contents of Tibetan Plateau pika (Ochotona curzoniae) in Yushu, Qinghai Province, China.</title>
        <authorList>
            <person name="Gui Z."/>
        </authorList>
    </citation>
    <scope>NUCLEOTIDE SEQUENCE [LARGE SCALE GENOMIC DNA]</scope>
    <source>
        <strain evidence="7 8">ATCC 51483</strain>
    </source>
</reference>
<keyword evidence="5" id="KW-0676">Redox-active center</keyword>
<evidence type="ECO:0000256" key="4">
    <source>
        <dbReference type="ARBA" id="ARBA00023157"/>
    </source>
</evidence>
<dbReference type="Proteomes" id="UP000241868">
    <property type="component" value="Unassembled WGS sequence"/>
</dbReference>
<dbReference type="InterPro" id="IPR050553">
    <property type="entry name" value="Thioredoxin_ResA/DsbE_sf"/>
</dbReference>
<dbReference type="PROSITE" id="PS51352">
    <property type="entry name" value="THIOREDOXIN_2"/>
    <property type="match status" value="1"/>
</dbReference>
<evidence type="ECO:0000259" key="6">
    <source>
        <dbReference type="PROSITE" id="PS51352"/>
    </source>
</evidence>
<evidence type="ECO:0000256" key="2">
    <source>
        <dbReference type="ARBA" id="ARBA00007758"/>
    </source>
</evidence>
<accession>A0A2P7U0H1</accession>
<evidence type="ECO:0000256" key="3">
    <source>
        <dbReference type="ARBA" id="ARBA00022748"/>
    </source>
</evidence>
<dbReference type="PROSITE" id="PS00194">
    <property type="entry name" value="THIOREDOXIN_1"/>
    <property type="match status" value="1"/>
</dbReference>
<dbReference type="InterPro" id="IPR013766">
    <property type="entry name" value="Thioredoxin_domain"/>
</dbReference>
<evidence type="ECO:0000256" key="1">
    <source>
        <dbReference type="ARBA" id="ARBA00004196"/>
    </source>
</evidence>
<dbReference type="InterPro" id="IPR036249">
    <property type="entry name" value="Thioredoxin-like_sf"/>
</dbReference>
<comment type="subcellular location">
    <subcellularLocation>
        <location evidence="1">Cell envelope</location>
    </subcellularLocation>
</comment>
<keyword evidence="8" id="KW-1185">Reference proteome</keyword>
<feature type="domain" description="Thioredoxin" evidence="6">
    <location>
        <begin position="34"/>
        <end position="177"/>
    </location>
</feature>
<dbReference type="RefSeq" id="WP_106741391.1">
    <property type="nucleotide sequence ID" value="NZ_PXYY01000030.1"/>
</dbReference>
<gene>
    <name evidence="7" type="ORF">C7N83_06235</name>
</gene>
<dbReference type="Pfam" id="PF08534">
    <property type="entry name" value="Redoxin"/>
    <property type="match status" value="1"/>
</dbReference>
<dbReference type="InterPro" id="IPR017937">
    <property type="entry name" value="Thioredoxin_CS"/>
</dbReference>
<dbReference type="GO" id="GO:0017004">
    <property type="term" value="P:cytochrome complex assembly"/>
    <property type="evidence" value="ECO:0007669"/>
    <property type="project" value="UniProtKB-KW"/>
</dbReference>
<dbReference type="OrthoDB" id="9811352at2"/>
<protein>
    <submittedName>
        <fullName evidence="7">DsbE family thiol:disulfide interchange protein</fullName>
    </submittedName>
</protein>